<dbReference type="Gene3D" id="3.40.50.150">
    <property type="entry name" value="Vaccinia Virus protein VP39"/>
    <property type="match status" value="1"/>
</dbReference>
<reference evidence="5" key="1">
    <citation type="journal article" date="2021" name="IMA Fungus">
        <title>Genomic characterization of three marine fungi, including Emericellopsis atlantica sp. nov. with signatures of a generalist lifestyle and marine biomass degradation.</title>
        <authorList>
            <person name="Hagestad O.C."/>
            <person name="Hou L."/>
            <person name="Andersen J.H."/>
            <person name="Hansen E.H."/>
            <person name="Altermark B."/>
            <person name="Li C."/>
            <person name="Kuhnert E."/>
            <person name="Cox R.J."/>
            <person name="Crous P.W."/>
            <person name="Spatafora J.W."/>
            <person name="Lail K."/>
            <person name="Amirebrahimi M."/>
            <person name="Lipzen A."/>
            <person name="Pangilinan J."/>
            <person name="Andreopoulos W."/>
            <person name="Hayes R.D."/>
            <person name="Ng V."/>
            <person name="Grigoriev I.V."/>
            <person name="Jackson S.A."/>
            <person name="Sutton T.D.S."/>
            <person name="Dobson A.D.W."/>
            <person name="Rama T."/>
        </authorList>
    </citation>
    <scope>NUCLEOTIDE SEQUENCE</scope>
    <source>
        <strain evidence="5">TRa018bII</strain>
    </source>
</reference>
<evidence type="ECO:0000256" key="3">
    <source>
        <dbReference type="ARBA" id="ARBA00022691"/>
    </source>
</evidence>
<sequence length="424" mass="48082">MTSLERLTSLSDTIAEKTKIVTEYLSSKGLEAASFDVNGLDEFPISPDDKVPSQARLDLIAATRELHGLALGPKEGLRYLAWDSVNSLSLQAVYEFQIAENVPLDRTISYQELAEKVNVPLLKLRPLVRHAMTNHIFYEPSKGLVAHSRTSRLLVENPQMHAWVGFFSEDLWNPIASVVNAMKKWPNSQEPNETGVNFANNSDLAWFDFLQKKEGLAKRYSLAMEAHGGGEGFKVEHTVEGYPWAELGEGTVVDMGGNQGYVSFAIARAYPKLKFIVQDTAGMRAPEVIGTIPEDLKDRAYLTTHNFFMEQTVVADVYFLRWIFHGFSEKYCIEILRQLRPALKKRARILINDGVLPDPGVAGAVEEKSMRTMDVMMQVTVNAREREIDDWAELFKTADERYRFLKAWKPEKSRMWLIEAEWTG</sequence>
<dbReference type="SUPFAM" id="SSF46785">
    <property type="entry name" value="Winged helix' DNA-binding domain"/>
    <property type="match status" value="1"/>
</dbReference>
<dbReference type="Proteomes" id="UP000824998">
    <property type="component" value="Unassembled WGS sequence"/>
</dbReference>
<keyword evidence="3" id="KW-0949">S-adenosyl-L-methionine</keyword>
<dbReference type="InterPro" id="IPR001077">
    <property type="entry name" value="COMT_C"/>
</dbReference>
<dbReference type="EMBL" id="MU251448">
    <property type="protein sequence ID" value="KAG9234888.1"/>
    <property type="molecule type" value="Genomic_DNA"/>
</dbReference>
<dbReference type="PROSITE" id="PS51683">
    <property type="entry name" value="SAM_OMT_II"/>
    <property type="match status" value="1"/>
</dbReference>
<feature type="domain" description="O-methyltransferase C-terminal" evidence="4">
    <location>
        <begin position="251"/>
        <end position="398"/>
    </location>
</feature>
<gene>
    <name evidence="5" type="ORF">BJ875DRAFT_460429</name>
</gene>
<dbReference type="Pfam" id="PF00891">
    <property type="entry name" value="Methyltransf_2"/>
    <property type="match status" value="1"/>
</dbReference>
<evidence type="ECO:0000313" key="5">
    <source>
        <dbReference type="EMBL" id="KAG9234888.1"/>
    </source>
</evidence>
<dbReference type="Gene3D" id="1.10.10.10">
    <property type="entry name" value="Winged helix-like DNA-binding domain superfamily/Winged helix DNA-binding domain"/>
    <property type="match status" value="1"/>
</dbReference>
<dbReference type="GO" id="GO:0032259">
    <property type="term" value="P:methylation"/>
    <property type="evidence" value="ECO:0007669"/>
    <property type="project" value="UniProtKB-KW"/>
</dbReference>
<keyword evidence="2" id="KW-0808">Transferase</keyword>
<dbReference type="InterPro" id="IPR036388">
    <property type="entry name" value="WH-like_DNA-bd_sf"/>
</dbReference>
<dbReference type="InterPro" id="IPR036390">
    <property type="entry name" value="WH_DNA-bd_sf"/>
</dbReference>
<evidence type="ECO:0000256" key="2">
    <source>
        <dbReference type="ARBA" id="ARBA00022679"/>
    </source>
</evidence>
<dbReference type="GO" id="GO:0008171">
    <property type="term" value="F:O-methyltransferase activity"/>
    <property type="evidence" value="ECO:0007669"/>
    <property type="project" value="InterPro"/>
</dbReference>
<evidence type="ECO:0000313" key="6">
    <source>
        <dbReference type="Proteomes" id="UP000824998"/>
    </source>
</evidence>
<accession>A0A9P7YKW8</accession>
<dbReference type="OrthoDB" id="1606438at2759"/>
<keyword evidence="6" id="KW-1185">Reference proteome</keyword>
<proteinExistence type="predicted"/>
<organism evidence="5 6">
    <name type="scientific">Amylocarpus encephaloides</name>
    <dbReference type="NCBI Taxonomy" id="45428"/>
    <lineage>
        <taxon>Eukaryota</taxon>
        <taxon>Fungi</taxon>
        <taxon>Dikarya</taxon>
        <taxon>Ascomycota</taxon>
        <taxon>Pezizomycotina</taxon>
        <taxon>Leotiomycetes</taxon>
        <taxon>Helotiales</taxon>
        <taxon>Helotiales incertae sedis</taxon>
        <taxon>Amylocarpus</taxon>
    </lineage>
</organism>
<name>A0A9P7YKW8_9HELO</name>
<dbReference type="PANTHER" id="PTHR43712:SF16">
    <property type="entry name" value="O-METHYLTRANSFERASE ELCB"/>
    <property type="match status" value="1"/>
</dbReference>
<keyword evidence="1" id="KW-0489">Methyltransferase</keyword>
<dbReference type="InterPro" id="IPR029063">
    <property type="entry name" value="SAM-dependent_MTases_sf"/>
</dbReference>
<dbReference type="InterPro" id="IPR016461">
    <property type="entry name" value="COMT-like"/>
</dbReference>
<dbReference type="SUPFAM" id="SSF53335">
    <property type="entry name" value="S-adenosyl-L-methionine-dependent methyltransferases"/>
    <property type="match status" value="1"/>
</dbReference>
<comment type="caution">
    <text evidence="5">The sequence shown here is derived from an EMBL/GenBank/DDBJ whole genome shotgun (WGS) entry which is preliminary data.</text>
</comment>
<dbReference type="AlphaFoldDB" id="A0A9P7YKW8"/>
<protein>
    <submittedName>
        <fullName evidence="5">O-methyltransferase-domain-containing protein</fullName>
    </submittedName>
</protein>
<evidence type="ECO:0000256" key="1">
    <source>
        <dbReference type="ARBA" id="ARBA00022603"/>
    </source>
</evidence>
<dbReference type="PANTHER" id="PTHR43712">
    <property type="entry name" value="PUTATIVE (AFU_ORTHOLOGUE AFUA_4G14580)-RELATED"/>
    <property type="match status" value="1"/>
</dbReference>
<evidence type="ECO:0000259" key="4">
    <source>
        <dbReference type="Pfam" id="PF00891"/>
    </source>
</evidence>